<dbReference type="EMBL" id="LN899821">
    <property type="protein sequence ID" value="CUV16108.1"/>
    <property type="molecule type" value="Genomic_DNA"/>
</dbReference>
<gene>
    <name evidence="1" type="ORF">PSS4_v1_30053</name>
</gene>
<reference evidence="1" key="1">
    <citation type="submission" date="2015-10" db="EMBL/GenBank/DDBJ databases">
        <authorList>
            <person name="Gilbert D.G."/>
        </authorList>
    </citation>
    <scope>NUCLEOTIDE SEQUENCE</scope>
    <source>
        <strain evidence="1">Phyl III-seqv23</strain>
    </source>
</reference>
<proteinExistence type="predicted"/>
<sequence length="168" mass="18568">MRITEEAAMTNLTLLPADIAGMSVADLAKLSPKRKHELDANLDAAIAWLKTARAKLDAALELCYGDQAREALRASERDFGTVHIADGPLRIKFELPKKVSWSQKQLTEIAERIVAAGERPEAYLDIKLTVPESRYNNWPPALRQQFADARTAEPGKPSFTLTLDEVAA</sequence>
<protein>
    <submittedName>
        <fullName evidence="1">Conserved hypothethical protein</fullName>
    </submittedName>
</protein>
<name>A0A0S4U1J9_RALSL</name>
<organism evidence="1">
    <name type="scientific">Ralstonia solanacearum</name>
    <name type="common">Pseudomonas solanacearum</name>
    <dbReference type="NCBI Taxonomy" id="305"/>
    <lineage>
        <taxon>Bacteria</taxon>
        <taxon>Pseudomonadati</taxon>
        <taxon>Pseudomonadota</taxon>
        <taxon>Betaproteobacteria</taxon>
        <taxon>Burkholderiales</taxon>
        <taxon>Burkholderiaceae</taxon>
        <taxon>Ralstonia</taxon>
        <taxon>Ralstonia solanacearum species complex</taxon>
    </lineage>
</organism>
<dbReference type="AlphaFoldDB" id="A0A0S4U1J9"/>
<evidence type="ECO:0000313" key="1">
    <source>
        <dbReference type="EMBL" id="CUV16108.1"/>
    </source>
</evidence>
<accession>A0A0S4U1J9</accession>